<accession>A0ABV1A2Y4</accession>
<proteinExistence type="predicted"/>
<evidence type="ECO:0000313" key="2">
    <source>
        <dbReference type="Proteomes" id="UP001469553"/>
    </source>
</evidence>
<dbReference type="EMBL" id="JAHRIP010080902">
    <property type="protein sequence ID" value="MEQ2312908.1"/>
    <property type="molecule type" value="Genomic_DNA"/>
</dbReference>
<organism evidence="1 2">
    <name type="scientific">Ameca splendens</name>
    <dbReference type="NCBI Taxonomy" id="208324"/>
    <lineage>
        <taxon>Eukaryota</taxon>
        <taxon>Metazoa</taxon>
        <taxon>Chordata</taxon>
        <taxon>Craniata</taxon>
        <taxon>Vertebrata</taxon>
        <taxon>Euteleostomi</taxon>
        <taxon>Actinopterygii</taxon>
        <taxon>Neopterygii</taxon>
        <taxon>Teleostei</taxon>
        <taxon>Neoteleostei</taxon>
        <taxon>Acanthomorphata</taxon>
        <taxon>Ovalentaria</taxon>
        <taxon>Atherinomorphae</taxon>
        <taxon>Cyprinodontiformes</taxon>
        <taxon>Goodeidae</taxon>
        <taxon>Ameca</taxon>
    </lineage>
</organism>
<keyword evidence="2" id="KW-1185">Reference proteome</keyword>
<protein>
    <submittedName>
        <fullName evidence="1">Uncharacterized protein</fullName>
    </submittedName>
</protein>
<name>A0ABV1A2Y4_9TELE</name>
<gene>
    <name evidence="1" type="ORF">AMECASPLE_036236</name>
</gene>
<sequence length="102" mass="11610">MYASDIYLKLRVLTGKKVPLKKHLSWSRGSFFFPNKNDDVNRLHLMMEIFTGFPQEVRTTPANSPEISEAQGSRDACGFLSVWPKIAENRGVLSNIQVIKKN</sequence>
<comment type="caution">
    <text evidence="1">The sequence shown here is derived from an EMBL/GenBank/DDBJ whole genome shotgun (WGS) entry which is preliminary data.</text>
</comment>
<dbReference type="Proteomes" id="UP001469553">
    <property type="component" value="Unassembled WGS sequence"/>
</dbReference>
<reference evidence="1 2" key="1">
    <citation type="submission" date="2021-06" db="EMBL/GenBank/DDBJ databases">
        <authorList>
            <person name="Palmer J.M."/>
        </authorList>
    </citation>
    <scope>NUCLEOTIDE SEQUENCE [LARGE SCALE GENOMIC DNA]</scope>
    <source>
        <strain evidence="1 2">AS_MEX2019</strain>
        <tissue evidence="1">Muscle</tissue>
    </source>
</reference>
<evidence type="ECO:0000313" key="1">
    <source>
        <dbReference type="EMBL" id="MEQ2312908.1"/>
    </source>
</evidence>